<evidence type="ECO:0000256" key="9">
    <source>
        <dbReference type="PROSITE-ProRule" id="PRU00110"/>
    </source>
</evidence>
<gene>
    <name evidence="11" type="ORF">MARGE09_P0702</name>
</gene>
<evidence type="ECO:0000313" key="11">
    <source>
        <dbReference type="EMBL" id="BCD96502.1"/>
    </source>
</evidence>
<dbReference type="Proteomes" id="UP001320119">
    <property type="component" value="Chromosome"/>
</dbReference>
<keyword evidence="4 9" id="KW-0597">Phosphoprotein</keyword>
<dbReference type="PANTHER" id="PTHR43547:SF2">
    <property type="entry name" value="HYBRID SIGNAL TRANSDUCTION HISTIDINE KINASE C"/>
    <property type="match status" value="1"/>
</dbReference>
<evidence type="ECO:0000259" key="10">
    <source>
        <dbReference type="PROSITE" id="PS50894"/>
    </source>
</evidence>
<dbReference type="CDD" id="cd00088">
    <property type="entry name" value="HPT"/>
    <property type="match status" value="1"/>
</dbReference>
<dbReference type="FunFam" id="3.30.565.10:FF:000016">
    <property type="entry name" value="Chemotaxis protein CheA, putative"/>
    <property type="match status" value="1"/>
</dbReference>
<evidence type="ECO:0000256" key="1">
    <source>
        <dbReference type="ARBA" id="ARBA00000085"/>
    </source>
</evidence>
<dbReference type="InterPro" id="IPR008207">
    <property type="entry name" value="Sig_transdc_His_kin_Hpt_dom"/>
</dbReference>
<dbReference type="Gene3D" id="2.130.10.10">
    <property type="entry name" value="YVTN repeat-like/Quinoprotein amine dehydrogenase"/>
    <property type="match status" value="2"/>
</dbReference>
<dbReference type="Pfam" id="PF07495">
    <property type="entry name" value="Y_Y_Y"/>
    <property type="match status" value="1"/>
</dbReference>
<feature type="modified residue" description="Phosphohistidine" evidence="9">
    <location>
        <position position="1074"/>
    </location>
</feature>
<dbReference type="Gene3D" id="3.30.565.10">
    <property type="entry name" value="Histidine kinase-like ATPase, C-terminal domain"/>
    <property type="match status" value="1"/>
</dbReference>
<dbReference type="InterPro" id="IPR013783">
    <property type="entry name" value="Ig-like_fold"/>
</dbReference>
<reference evidence="11 12" key="1">
    <citation type="journal article" date="2022" name="IScience">
        <title>An ultrasensitive nanofiber-based assay for enzymatic hydrolysis and deep-sea microbial degradation of cellulose.</title>
        <authorList>
            <person name="Tsudome M."/>
            <person name="Tachioka M."/>
            <person name="Miyazaki M."/>
            <person name="Uchimura K."/>
            <person name="Tsuda M."/>
            <person name="Takaki Y."/>
            <person name="Deguchi S."/>
        </authorList>
    </citation>
    <scope>NUCLEOTIDE SEQUENCE [LARGE SCALE GENOMIC DNA]</scope>
    <source>
        <strain evidence="11 12">GE09</strain>
    </source>
</reference>
<dbReference type="SUPFAM" id="SSF47226">
    <property type="entry name" value="Histidine-containing phosphotransfer domain, HPT domain"/>
    <property type="match status" value="1"/>
</dbReference>
<dbReference type="SMART" id="SM00387">
    <property type="entry name" value="HATPase_c"/>
    <property type="match status" value="1"/>
</dbReference>
<keyword evidence="12" id="KW-1185">Reference proteome</keyword>
<dbReference type="InterPro" id="IPR011047">
    <property type="entry name" value="Quinoprotein_ADH-like_sf"/>
</dbReference>
<dbReference type="InterPro" id="IPR011123">
    <property type="entry name" value="Y_Y_Y"/>
</dbReference>
<evidence type="ECO:0000256" key="3">
    <source>
        <dbReference type="ARBA" id="ARBA00021495"/>
    </source>
</evidence>
<dbReference type="InterPro" id="IPR011110">
    <property type="entry name" value="Reg_prop"/>
</dbReference>
<dbReference type="InterPro" id="IPR015943">
    <property type="entry name" value="WD40/YVTN_repeat-like_dom_sf"/>
</dbReference>
<evidence type="ECO:0000256" key="4">
    <source>
        <dbReference type="ARBA" id="ARBA00022553"/>
    </source>
</evidence>
<dbReference type="KEGG" id="marq:MARGE09_P0702"/>
<protein>
    <recommendedName>
        <fullName evidence="3">Chemotaxis protein CheA</fullName>
        <ecNumber evidence="2">2.7.13.3</ecNumber>
    </recommendedName>
</protein>
<keyword evidence="7" id="KW-0902">Two-component regulatory system</keyword>
<dbReference type="Pfam" id="PF01627">
    <property type="entry name" value="Hpt"/>
    <property type="match status" value="1"/>
</dbReference>
<accession>A0AAN1WF82</accession>
<proteinExistence type="predicted"/>
<dbReference type="InterPro" id="IPR003594">
    <property type="entry name" value="HATPase_dom"/>
</dbReference>
<dbReference type="SUPFAM" id="SSF55874">
    <property type="entry name" value="ATPase domain of HSP90 chaperone/DNA topoisomerase II/histidine kinase"/>
    <property type="match status" value="1"/>
</dbReference>
<dbReference type="SUPFAM" id="SSF63829">
    <property type="entry name" value="Calcium-dependent phosphotriesterase"/>
    <property type="match status" value="2"/>
</dbReference>
<evidence type="ECO:0000256" key="5">
    <source>
        <dbReference type="ARBA" id="ARBA00022679"/>
    </source>
</evidence>
<feature type="domain" description="HPt" evidence="10">
    <location>
        <begin position="1029"/>
        <end position="1133"/>
    </location>
</feature>
<organism evidence="11 12">
    <name type="scientific">Marinagarivorans cellulosilyticus</name>
    <dbReference type="NCBI Taxonomy" id="2721545"/>
    <lineage>
        <taxon>Bacteria</taxon>
        <taxon>Pseudomonadati</taxon>
        <taxon>Pseudomonadota</taxon>
        <taxon>Gammaproteobacteria</taxon>
        <taxon>Cellvibrionales</taxon>
        <taxon>Cellvibrionaceae</taxon>
        <taxon>Marinagarivorans</taxon>
    </lineage>
</organism>
<comment type="function">
    <text evidence="8">Involved in the transmission of sensory signals from the chemoreceptors to the flagellar motors. CheA is autophosphorylated; it can transfer its phosphate group to either CheB or CheY.</text>
</comment>
<evidence type="ECO:0000256" key="8">
    <source>
        <dbReference type="ARBA" id="ARBA00035100"/>
    </source>
</evidence>
<dbReference type="CDD" id="cd00146">
    <property type="entry name" value="PKD"/>
    <property type="match status" value="1"/>
</dbReference>
<dbReference type="PRINTS" id="PR00344">
    <property type="entry name" value="BCTRLSENSOR"/>
</dbReference>
<dbReference type="SUPFAM" id="SSF50998">
    <property type="entry name" value="Quinoprotein alcohol dehydrogenase-like"/>
    <property type="match status" value="1"/>
</dbReference>
<evidence type="ECO:0000256" key="2">
    <source>
        <dbReference type="ARBA" id="ARBA00012438"/>
    </source>
</evidence>
<evidence type="ECO:0000313" key="12">
    <source>
        <dbReference type="Proteomes" id="UP001320119"/>
    </source>
</evidence>
<comment type="catalytic activity">
    <reaction evidence="1">
        <text>ATP + protein L-histidine = ADP + protein N-phospho-L-histidine.</text>
        <dbReference type="EC" id="2.7.13.3"/>
    </reaction>
</comment>
<evidence type="ECO:0000256" key="6">
    <source>
        <dbReference type="ARBA" id="ARBA00022777"/>
    </source>
</evidence>
<evidence type="ECO:0000256" key="7">
    <source>
        <dbReference type="ARBA" id="ARBA00023012"/>
    </source>
</evidence>
<keyword evidence="6" id="KW-0418">Kinase</keyword>
<dbReference type="InterPro" id="IPR036890">
    <property type="entry name" value="HATPase_C_sf"/>
</dbReference>
<dbReference type="EC" id="2.7.13.3" evidence="2"/>
<dbReference type="PROSITE" id="PS50894">
    <property type="entry name" value="HPT"/>
    <property type="match status" value="1"/>
</dbReference>
<dbReference type="Pfam" id="PF07494">
    <property type="entry name" value="Reg_prop"/>
    <property type="match status" value="7"/>
</dbReference>
<dbReference type="InterPro" id="IPR036641">
    <property type="entry name" value="HPT_dom_sf"/>
</dbReference>
<dbReference type="Gene3D" id="2.60.40.10">
    <property type="entry name" value="Immunoglobulins"/>
    <property type="match status" value="1"/>
</dbReference>
<dbReference type="PANTHER" id="PTHR43547">
    <property type="entry name" value="TWO-COMPONENT HISTIDINE KINASE"/>
    <property type="match status" value="1"/>
</dbReference>
<dbReference type="FunFam" id="2.60.40.10:FF:000791">
    <property type="entry name" value="Two-component system sensor histidine kinase/response regulator"/>
    <property type="match status" value="1"/>
</dbReference>
<keyword evidence="5" id="KW-0808">Transferase</keyword>
<dbReference type="EMBL" id="AP023086">
    <property type="protein sequence ID" value="BCD96502.1"/>
    <property type="molecule type" value="Genomic_DNA"/>
</dbReference>
<dbReference type="Gene3D" id="1.20.120.160">
    <property type="entry name" value="HPT domain"/>
    <property type="match status" value="1"/>
</dbReference>
<name>A0AAN1WF82_9GAMM</name>
<dbReference type="InterPro" id="IPR004358">
    <property type="entry name" value="Sig_transdc_His_kin-like_C"/>
</dbReference>
<dbReference type="GO" id="GO:0000155">
    <property type="term" value="F:phosphorelay sensor kinase activity"/>
    <property type="evidence" value="ECO:0007669"/>
    <property type="project" value="TreeGrafter"/>
</dbReference>
<dbReference type="Pfam" id="PF02518">
    <property type="entry name" value="HATPase_c"/>
    <property type="match status" value="1"/>
</dbReference>
<sequence length="1390" mass="155599">MQLWHAPTFTESIYGPMQNKDMKKFILLLLFAITSSQISAQLYSSKISFQHILENKDVVLGVTLSLHQDIDGFIWMGGESALIRYDGYSFKSIGEINQDDPSGKPKSVGVVPHIFEDKHGVLWVASIRGPLWYDKEVELLRRLPDHTSLKDAPLSSVGARRIAELDDGRIAVSTFGGVYIVDRDTGAGLLLRTSDGLSPGRINSITAGQGYLWIGTASGLDRYNPENGHIKNFRPYAAAPDSEPDNGVSSILFSKKGDMWLGTDRGLIHFDPNTQRYKRYSHIDGDKNSFSGGDIWWLSESKDGHIWIATDGGGLNMFSPETETFVQFKNEPGRASSLNSSVVRTVIEDSNGDLWVGNYPSGVNFFDKSSAAISAYTPDAANPTSLSHISVMDIEEDANGNIWAGTDGGGLDYFDRTNKTFTHYKHSKENPNTIGAPAVLSLFLDSKNILWGGTWAGGAFQVELDNQNKITRLPHDAKRATTLPISHSKKLNNDKVWCIYEDKSGTIWICTHEGGLNRYNRETGDFTHYITTSEPGSLSSNQVWTVYEDSEGVFWVGTVGGLNWLERENGRFNAFMPELNNRKSISNPSVLSIFEDSKNRMWFGTNEGLNLFDRKTKSFTTYGKADGFFDDSIRSIIEDPNGQLWMGTNSGVVMFDPDSKRVKNYNRDSGKLIGGFNYTAALMTKNAEAIFGGKKGLRIYKTKEMSDNAFLPPVVFTNLKVNSEQVPIKPNNSLLDKSINITEELILNYKQSIFEIDFAALGFRDSGKNQYAYMLEGFDAGWVNAGTERRAKYTNLDAGTYVLKVKASNNDGAWNESGKELRIIQLPPPWETWWAYTLYAFIILGMITHFVNKQRQKRRLIEEQNRLLEAKVTERTKELAIKNNDIQAMLGNMRQGLFTVEANGNIHPEYSAYLEHIFSTKAIAGQCAIDLLFEGADIGTDALNQAKEALNATIGEDAINFSFNSHALPTDYTATRNGKIQHLSLDWDPILQGDIIAKLMVSVRDVTALKEAEAEASSQKRELDIISQVIKIPENKYLAFEQSTEEFIAENREKIKKCNEKDTETIALLFRNMHTIKGNCRTYDLKYCSDVAHNVETYYNQLKNNTEAQWDKNRLLRDLDSIEEAISEYHQVYHFILGRGNNSSHDKIMVSASALHSMQRYISRTFKAFPSIKSSTDLQSANMLLNISLSSPLSEVINEIVKSLPSIAVLLEKSEPKVTFDDQNIRIRTEAHETINHVFAHILRNSLDHGIEPPAEREVLGKDPQGHIHIVSQRKNNEITITITDDGKGINTQALFKKGVQMKIWGEQDDISEQDIANLIFNSGTSTKETVSEISGRGVGMDAVKKFLESIGGNIRLNLLKDTATVKGYTPFELVITLAPSHYLEISYEK</sequence>